<evidence type="ECO:0000313" key="2">
    <source>
        <dbReference type="Proteomes" id="UP001472677"/>
    </source>
</evidence>
<keyword evidence="2" id="KW-1185">Reference proteome</keyword>
<accession>A0ABR2F9N6</accession>
<comment type="caution">
    <text evidence="1">The sequence shown here is derived from an EMBL/GenBank/DDBJ whole genome shotgun (WGS) entry which is preliminary data.</text>
</comment>
<gene>
    <name evidence="1" type="ORF">V6N12_062708</name>
</gene>
<dbReference type="EMBL" id="JBBPBM010000007">
    <property type="protein sequence ID" value="KAK8575031.1"/>
    <property type="molecule type" value="Genomic_DNA"/>
</dbReference>
<reference evidence="1 2" key="1">
    <citation type="journal article" date="2024" name="G3 (Bethesda)">
        <title>Genome assembly of Hibiscus sabdariffa L. provides insights into metabolisms of medicinal natural products.</title>
        <authorList>
            <person name="Kim T."/>
        </authorList>
    </citation>
    <scope>NUCLEOTIDE SEQUENCE [LARGE SCALE GENOMIC DNA]</scope>
    <source>
        <strain evidence="1">TK-2024</strain>
        <tissue evidence="1">Old leaves</tissue>
    </source>
</reference>
<organism evidence="1 2">
    <name type="scientific">Hibiscus sabdariffa</name>
    <name type="common">roselle</name>
    <dbReference type="NCBI Taxonomy" id="183260"/>
    <lineage>
        <taxon>Eukaryota</taxon>
        <taxon>Viridiplantae</taxon>
        <taxon>Streptophyta</taxon>
        <taxon>Embryophyta</taxon>
        <taxon>Tracheophyta</taxon>
        <taxon>Spermatophyta</taxon>
        <taxon>Magnoliopsida</taxon>
        <taxon>eudicotyledons</taxon>
        <taxon>Gunneridae</taxon>
        <taxon>Pentapetalae</taxon>
        <taxon>rosids</taxon>
        <taxon>malvids</taxon>
        <taxon>Malvales</taxon>
        <taxon>Malvaceae</taxon>
        <taxon>Malvoideae</taxon>
        <taxon>Hibiscus</taxon>
    </lineage>
</organism>
<evidence type="ECO:0000313" key="1">
    <source>
        <dbReference type="EMBL" id="KAK8575031.1"/>
    </source>
</evidence>
<sequence length="133" mass="14478">MVAQSGVVSLETAVTTVDTKAKLFGPWMVDDLRQRRNTTSYRPGSNRNNLAITVEGSRSQGLELVIKTNIDRAKQHTSILIVEQYDGSKRLMTTSNWALNLSQQLQEVGQSLYVVGNEVGLGNSVSLSASPSP</sequence>
<name>A0ABR2F9N6_9ROSI</name>
<protein>
    <submittedName>
        <fullName evidence="1">Uncharacterized protein</fullName>
    </submittedName>
</protein>
<dbReference type="Proteomes" id="UP001472677">
    <property type="component" value="Unassembled WGS sequence"/>
</dbReference>
<proteinExistence type="predicted"/>